<keyword evidence="2" id="KW-1185">Reference proteome</keyword>
<dbReference type="EMBL" id="QFWX01000004">
    <property type="protein sequence ID" value="PXX91048.1"/>
    <property type="molecule type" value="Genomic_DNA"/>
</dbReference>
<proteinExistence type="predicted"/>
<reference evidence="2" key="1">
    <citation type="submission" date="2018-05" db="EMBL/GenBank/DDBJ databases">
        <authorList>
            <person name="Lu D."/>
        </authorList>
    </citation>
    <scope>NUCLEOTIDE SEQUENCE [LARGE SCALE GENOMIC DNA]</scope>
    <source>
        <strain evidence="2">F01</strain>
    </source>
</reference>
<sequence length="89" mass="10289">MSLKNSLQERIRWFSEDVLPGALSDIGTRVERFRERLDHINCSLAERALPEERKSRVSELSLNRKAREAGQKLKVVKGAKKRKQANRSD</sequence>
<dbReference type="OrthoDB" id="6197478at2"/>
<dbReference type="RefSeq" id="WP_114613270.1">
    <property type="nucleotide sequence ID" value="NZ_QFWX01000004.1"/>
</dbReference>
<protein>
    <submittedName>
        <fullName evidence="1">Uncharacterized protein</fullName>
    </submittedName>
</protein>
<reference evidence="1 2" key="2">
    <citation type="submission" date="2018-06" db="EMBL/GenBank/DDBJ databases">
        <title>Marinobactersediminissp. nov, a moderately halophilic bacterium isolated from marine solar saltern.</title>
        <authorList>
            <person name="Zhang Y."/>
        </authorList>
    </citation>
    <scope>NUCLEOTIDE SEQUENCE [LARGE SCALE GENOMIC DNA]</scope>
    <source>
        <strain evidence="1 2">F01</strain>
    </source>
</reference>
<dbReference type="Proteomes" id="UP000253987">
    <property type="component" value="Unassembled WGS sequence"/>
</dbReference>
<organism evidence="1 2">
    <name type="scientific">Marinobacter vulgaris</name>
    <dbReference type="NCBI Taxonomy" id="1928331"/>
    <lineage>
        <taxon>Bacteria</taxon>
        <taxon>Pseudomonadati</taxon>
        <taxon>Pseudomonadota</taxon>
        <taxon>Gammaproteobacteria</taxon>
        <taxon>Pseudomonadales</taxon>
        <taxon>Marinobacteraceae</taxon>
        <taxon>Marinobacter</taxon>
    </lineage>
</organism>
<evidence type="ECO:0000313" key="2">
    <source>
        <dbReference type="Proteomes" id="UP000253987"/>
    </source>
</evidence>
<comment type="caution">
    <text evidence="1">The sequence shown here is derived from an EMBL/GenBank/DDBJ whole genome shotgun (WGS) entry which is preliminary data.</text>
</comment>
<accession>A0A2V3ZKW2</accession>
<dbReference type="AlphaFoldDB" id="A0A2V3ZKW2"/>
<name>A0A2V3ZKW2_9GAMM</name>
<evidence type="ECO:0000313" key="1">
    <source>
        <dbReference type="EMBL" id="PXX91048.1"/>
    </source>
</evidence>
<gene>
    <name evidence="1" type="ORF">DIT71_11160</name>
</gene>